<dbReference type="EC" id="4.6.1.16" evidence="2"/>
<dbReference type="PANTHER" id="PTHR13070:SF0">
    <property type="entry name" value="TRNA-SPLICING ENDONUCLEASE SUBUNIT SEN34"/>
    <property type="match status" value="1"/>
</dbReference>
<dbReference type="InterPro" id="IPR036167">
    <property type="entry name" value="tRNA_intron_Endo_cat-like_sf"/>
</dbReference>
<dbReference type="Proteomes" id="UP000887575">
    <property type="component" value="Unassembled WGS sequence"/>
</dbReference>
<dbReference type="GO" id="GO:0003676">
    <property type="term" value="F:nucleic acid binding"/>
    <property type="evidence" value="ECO:0007669"/>
    <property type="project" value="InterPro"/>
</dbReference>
<dbReference type="InterPro" id="IPR006677">
    <property type="entry name" value="tRNA_intron_Endonuc_cat-like"/>
</dbReference>
<keyword evidence="7" id="KW-1185">Reference proteome</keyword>
<dbReference type="AlphaFoldDB" id="A0AAF3EBR5"/>
<name>A0AAF3EBR5_9BILA</name>
<evidence type="ECO:0000256" key="2">
    <source>
        <dbReference type="ARBA" id="ARBA00012573"/>
    </source>
</evidence>
<evidence type="ECO:0000256" key="4">
    <source>
        <dbReference type="ARBA" id="ARBA00023239"/>
    </source>
</evidence>
<dbReference type="Pfam" id="PF01974">
    <property type="entry name" value="tRNA_int_endo"/>
    <property type="match status" value="1"/>
</dbReference>
<organism evidence="7 8">
    <name type="scientific">Mesorhabditis belari</name>
    <dbReference type="NCBI Taxonomy" id="2138241"/>
    <lineage>
        <taxon>Eukaryota</taxon>
        <taxon>Metazoa</taxon>
        <taxon>Ecdysozoa</taxon>
        <taxon>Nematoda</taxon>
        <taxon>Chromadorea</taxon>
        <taxon>Rhabditida</taxon>
        <taxon>Rhabditina</taxon>
        <taxon>Rhabditomorpha</taxon>
        <taxon>Rhabditoidea</taxon>
        <taxon>Rhabditidae</taxon>
        <taxon>Mesorhabditinae</taxon>
        <taxon>Mesorhabditis</taxon>
    </lineage>
</organism>
<proteinExistence type="inferred from homology"/>
<reference evidence="8" key="1">
    <citation type="submission" date="2024-02" db="UniProtKB">
        <authorList>
            <consortium name="WormBaseParasite"/>
        </authorList>
    </citation>
    <scope>IDENTIFICATION</scope>
</reference>
<comment type="similarity">
    <text evidence="1">Belongs to the tRNA-intron endonuclease family.</text>
</comment>
<accession>A0AAF3EBR5</accession>
<evidence type="ECO:0000256" key="3">
    <source>
        <dbReference type="ARBA" id="ARBA00022694"/>
    </source>
</evidence>
<feature type="domain" description="tRNA intron endonuclease catalytic" evidence="6">
    <location>
        <begin position="129"/>
        <end position="210"/>
    </location>
</feature>
<protein>
    <recommendedName>
        <fullName evidence="2">tRNA-intron lyase</fullName>
        <ecNumber evidence="2">4.6.1.16</ecNumber>
    </recommendedName>
</protein>
<dbReference type="SUPFAM" id="SSF53032">
    <property type="entry name" value="tRNA-intron endonuclease catalytic domain-like"/>
    <property type="match status" value="1"/>
</dbReference>
<evidence type="ECO:0000313" key="7">
    <source>
        <dbReference type="Proteomes" id="UP000887575"/>
    </source>
</evidence>
<evidence type="ECO:0000313" key="8">
    <source>
        <dbReference type="WBParaSite" id="MBELARI_LOCUS11391"/>
    </source>
</evidence>
<comment type="catalytic activity">
    <reaction evidence="5">
        <text>pretRNA = a 3'-half-tRNA molecule with a 5'-OH end + a 5'-half-tRNA molecule with a 2',3'-cyclic phosphate end + an intron with a 2',3'-cyclic phosphate and a 5'-hydroxyl terminus.</text>
        <dbReference type="EC" id="4.6.1.16"/>
    </reaction>
</comment>
<dbReference type="InterPro" id="IPR011856">
    <property type="entry name" value="tRNA_endonuc-like_dom_sf"/>
</dbReference>
<evidence type="ECO:0000256" key="1">
    <source>
        <dbReference type="ARBA" id="ARBA00008078"/>
    </source>
</evidence>
<dbReference type="CDD" id="cd22363">
    <property type="entry name" value="tRNA-intron_lyase_C"/>
    <property type="match status" value="1"/>
</dbReference>
<dbReference type="GO" id="GO:0005634">
    <property type="term" value="C:nucleus"/>
    <property type="evidence" value="ECO:0007669"/>
    <property type="project" value="UniProtKB-ARBA"/>
</dbReference>
<evidence type="ECO:0000256" key="5">
    <source>
        <dbReference type="ARBA" id="ARBA00034031"/>
    </source>
</evidence>
<evidence type="ECO:0000259" key="6">
    <source>
        <dbReference type="Pfam" id="PF01974"/>
    </source>
</evidence>
<dbReference type="GO" id="GO:0000213">
    <property type="term" value="F:tRNA-intron lyase activity"/>
    <property type="evidence" value="ECO:0007669"/>
    <property type="project" value="UniProtKB-EC"/>
</dbReference>
<dbReference type="GO" id="GO:0000379">
    <property type="term" value="P:tRNA-type intron splice site recognition and cleavage"/>
    <property type="evidence" value="ECO:0007669"/>
    <property type="project" value="TreeGrafter"/>
</dbReference>
<dbReference type="PANTHER" id="PTHR13070">
    <property type="entry name" value="TRNA-SPLICING ENDONUCLEASE SUBUNIT SEN34-RELATED"/>
    <property type="match status" value="1"/>
</dbReference>
<dbReference type="Gene3D" id="3.40.1350.10">
    <property type="match status" value="1"/>
</dbReference>
<keyword evidence="4" id="KW-0456">Lyase</keyword>
<sequence length="249" mass="28484">MSTDEVDKRVNIVHIEGKFFVHDPKELDKLKNLPNCAYGFQPRVEYFAFHSLWLTPGNSARLVRIELGQFRFTRGIAEQIGCFTGLSRRKFTYHFSNALEASNQLSKCDETISTPNSVEFFPDSADFYASSKIFRDLWINGYYVTCGQKFGCHYLAYEASPDSVHSSYMVWRLDNSRNADFLSHLPILQRAATQMCKKILLATTNPDADVPHYSLIERFTGLDRLKRVGLEESSDFKKGQAQILVPLSK</sequence>
<keyword evidence="3" id="KW-0819">tRNA processing</keyword>
<dbReference type="WBParaSite" id="MBELARI_LOCUS11391">
    <property type="protein sequence ID" value="MBELARI_LOCUS11391"/>
    <property type="gene ID" value="MBELARI_LOCUS11391"/>
</dbReference>